<sequence>MIEIILENQLIGKLNVRRKSDGEQTLSCGVIRSHKLKDFAGIRYKKIKISLEE</sequence>
<evidence type="ECO:0000313" key="1">
    <source>
        <dbReference type="EMBL" id="KKM24385.1"/>
    </source>
</evidence>
<dbReference type="AlphaFoldDB" id="A0A0F9L9T0"/>
<accession>A0A0F9L9T0</accession>
<proteinExistence type="predicted"/>
<organism evidence="1">
    <name type="scientific">marine sediment metagenome</name>
    <dbReference type="NCBI Taxonomy" id="412755"/>
    <lineage>
        <taxon>unclassified sequences</taxon>
        <taxon>metagenomes</taxon>
        <taxon>ecological metagenomes</taxon>
    </lineage>
</organism>
<comment type="caution">
    <text evidence="1">The sequence shown here is derived from an EMBL/GenBank/DDBJ whole genome shotgun (WGS) entry which is preliminary data.</text>
</comment>
<name>A0A0F9L9T0_9ZZZZ</name>
<gene>
    <name evidence="1" type="ORF">LCGC14_1605590</name>
</gene>
<protein>
    <submittedName>
        <fullName evidence="1">Uncharacterized protein</fullName>
    </submittedName>
</protein>
<dbReference type="EMBL" id="LAZR01012935">
    <property type="protein sequence ID" value="KKM24385.1"/>
    <property type="molecule type" value="Genomic_DNA"/>
</dbReference>
<reference evidence="1" key="1">
    <citation type="journal article" date="2015" name="Nature">
        <title>Complex archaea that bridge the gap between prokaryotes and eukaryotes.</title>
        <authorList>
            <person name="Spang A."/>
            <person name="Saw J.H."/>
            <person name="Jorgensen S.L."/>
            <person name="Zaremba-Niedzwiedzka K."/>
            <person name="Martijn J."/>
            <person name="Lind A.E."/>
            <person name="van Eijk R."/>
            <person name="Schleper C."/>
            <person name="Guy L."/>
            <person name="Ettema T.J."/>
        </authorList>
    </citation>
    <scope>NUCLEOTIDE SEQUENCE</scope>
</reference>